<dbReference type="EMBL" id="VIEB01000330">
    <property type="protein sequence ID" value="TQD94948.1"/>
    <property type="molecule type" value="Genomic_DNA"/>
</dbReference>
<evidence type="ECO:0000313" key="2">
    <source>
        <dbReference type="EMBL" id="TQD94948.1"/>
    </source>
</evidence>
<evidence type="ECO:0000313" key="3">
    <source>
        <dbReference type="Proteomes" id="UP000315295"/>
    </source>
</evidence>
<keyword evidence="1" id="KW-0472">Membrane</keyword>
<dbReference type="Proteomes" id="UP000315295">
    <property type="component" value="Unassembled WGS sequence"/>
</dbReference>
<dbReference type="AlphaFoldDB" id="A0A540M8F0"/>
<name>A0A540M8F0_MALBA</name>
<reference evidence="2 3" key="1">
    <citation type="journal article" date="2019" name="G3 (Bethesda)">
        <title>Sequencing of a Wild Apple (Malus baccata) Genome Unravels the Differences Between Cultivated and Wild Apple Species Regarding Disease Resistance and Cold Tolerance.</title>
        <authorList>
            <person name="Chen X."/>
        </authorList>
    </citation>
    <scope>NUCLEOTIDE SEQUENCE [LARGE SCALE GENOMIC DNA]</scope>
    <source>
        <strain evidence="3">cv. Shandingzi</strain>
        <tissue evidence="2">Leaves</tissue>
    </source>
</reference>
<protein>
    <submittedName>
        <fullName evidence="2">Uncharacterized protein</fullName>
    </submittedName>
</protein>
<comment type="caution">
    <text evidence="2">The sequence shown here is derived from an EMBL/GenBank/DDBJ whole genome shotgun (WGS) entry which is preliminary data.</text>
</comment>
<sequence>MALPYKPEEARIPPALPLPASPAPVLEFGVRMLQLQYIVICGEMLLILILLFKTLLRKQVILALDKMQ</sequence>
<proteinExistence type="predicted"/>
<feature type="transmembrane region" description="Helical" evidence="1">
    <location>
        <begin position="35"/>
        <end position="56"/>
    </location>
</feature>
<keyword evidence="3" id="KW-1185">Reference proteome</keyword>
<evidence type="ECO:0000256" key="1">
    <source>
        <dbReference type="SAM" id="Phobius"/>
    </source>
</evidence>
<accession>A0A540M8F0</accession>
<gene>
    <name evidence="2" type="ORF">C1H46_019443</name>
</gene>
<keyword evidence="1" id="KW-0812">Transmembrane</keyword>
<keyword evidence="1" id="KW-1133">Transmembrane helix</keyword>
<organism evidence="2 3">
    <name type="scientific">Malus baccata</name>
    <name type="common">Siberian crab apple</name>
    <name type="synonym">Pyrus baccata</name>
    <dbReference type="NCBI Taxonomy" id="106549"/>
    <lineage>
        <taxon>Eukaryota</taxon>
        <taxon>Viridiplantae</taxon>
        <taxon>Streptophyta</taxon>
        <taxon>Embryophyta</taxon>
        <taxon>Tracheophyta</taxon>
        <taxon>Spermatophyta</taxon>
        <taxon>Magnoliopsida</taxon>
        <taxon>eudicotyledons</taxon>
        <taxon>Gunneridae</taxon>
        <taxon>Pentapetalae</taxon>
        <taxon>rosids</taxon>
        <taxon>fabids</taxon>
        <taxon>Rosales</taxon>
        <taxon>Rosaceae</taxon>
        <taxon>Amygdaloideae</taxon>
        <taxon>Maleae</taxon>
        <taxon>Malus</taxon>
    </lineage>
</organism>